<dbReference type="PANTHER" id="PTHR23160">
    <property type="entry name" value="SYNAPTONEMAL COMPLEX PROTEIN-RELATED"/>
    <property type="match status" value="1"/>
</dbReference>
<feature type="compositionally biased region" description="Basic and acidic residues" evidence="3">
    <location>
        <begin position="645"/>
        <end position="681"/>
    </location>
</feature>
<dbReference type="EMBL" id="JAMQYH010000001">
    <property type="protein sequence ID" value="KAJ1702872.1"/>
    <property type="molecule type" value="Genomic_DNA"/>
</dbReference>
<keyword evidence="1 2" id="KW-0175">Coiled coil</keyword>
<evidence type="ECO:0000313" key="5">
    <source>
        <dbReference type="Proteomes" id="UP001151287"/>
    </source>
</evidence>
<evidence type="ECO:0000313" key="4">
    <source>
        <dbReference type="EMBL" id="KAJ1702872.1"/>
    </source>
</evidence>
<organism evidence="4 5">
    <name type="scientific">Rhynchospora breviuscula</name>
    <dbReference type="NCBI Taxonomy" id="2022672"/>
    <lineage>
        <taxon>Eukaryota</taxon>
        <taxon>Viridiplantae</taxon>
        <taxon>Streptophyta</taxon>
        <taxon>Embryophyta</taxon>
        <taxon>Tracheophyta</taxon>
        <taxon>Spermatophyta</taxon>
        <taxon>Magnoliopsida</taxon>
        <taxon>Liliopsida</taxon>
        <taxon>Poales</taxon>
        <taxon>Cyperaceae</taxon>
        <taxon>Cyperoideae</taxon>
        <taxon>Rhynchosporeae</taxon>
        <taxon>Rhynchospora</taxon>
    </lineage>
</organism>
<dbReference type="PANTHER" id="PTHR23160:SF20">
    <property type="entry name" value="OS02G0439200 PROTEIN"/>
    <property type="match status" value="1"/>
</dbReference>
<name>A0A9Q0CZ44_9POAL</name>
<dbReference type="GO" id="GO:0007131">
    <property type="term" value="P:reciprocal meiotic recombination"/>
    <property type="evidence" value="ECO:0007669"/>
    <property type="project" value="TreeGrafter"/>
</dbReference>
<proteinExistence type="predicted"/>
<feature type="compositionally biased region" description="Polar residues" evidence="3">
    <location>
        <begin position="46"/>
        <end position="66"/>
    </location>
</feature>
<evidence type="ECO:0000256" key="1">
    <source>
        <dbReference type="ARBA" id="ARBA00023054"/>
    </source>
</evidence>
<feature type="compositionally biased region" description="Basic and acidic residues" evidence="3">
    <location>
        <begin position="718"/>
        <end position="732"/>
    </location>
</feature>
<feature type="coiled-coil region" evidence="2">
    <location>
        <begin position="252"/>
        <end position="542"/>
    </location>
</feature>
<feature type="region of interest" description="Disordered" evidence="3">
    <location>
        <begin position="643"/>
        <end position="750"/>
    </location>
</feature>
<feature type="compositionally biased region" description="Low complexity" evidence="3">
    <location>
        <begin position="16"/>
        <end position="32"/>
    </location>
</feature>
<feature type="region of interest" description="Disordered" evidence="3">
    <location>
        <begin position="1"/>
        <end position="105"/>
    </location>
</feature>
<feature type="compositionally biased region" description="Low complexity" evidence="3">
    <location>
        <begin position="93"/>
        <end position="105"/>
    </location>
</feature>
<dbReference type="AlphaFoldDB" id="A0A9Q0CZ44"/>
<dbReference type="Proteomes" id="UP001151287">
    <property type="component" value="Unassembled WGS sequence"/>
</dbReference>
<comment type="caution">
    <text evidence="4">The sequence shown here is derived from an EMBL/GenBank/DDBJ whole genome shotgun (WGS) entry which is preliminary data.</text>
</comment>
<sequence>MASKSKSGLTDASNNKSTPPTKKSSTKSSTKPLESNKLSPKPVVSNKLSPKSASPVQTKSPGSNESKPPINRSLKSGSRTNTPPEKKPASVKQSELQSQLSSLQEELNKTKEQLILVENEKNKALDELNQSKNETEEAKEKLKEALLAQKTSEEATEIEKSRAIDLEQSTLEHVKKREAEWRRKYEEIKNQQERDKVSLVETTKEVEKVKLELLRALDAKEMAISHAEDSEKIAEVNIEKVSILTREMERIQEAFDKEMMSKEREKEEMKNELGKEIAVLKSEVEKGKGTEEKLAKFEIMIQGMKDEISSLKNSEADLKNMLTEWRERAEALQIKLAESEDCNKSKEESLNLTIRELEQKTAILREKEVEASLLNDKIGSLEVELDKYKGEVDISSQTLLEVEKEAFALRSQIGDLKLKLQTVEEAKSEAIEKEKDASARIETISREKNELIEELEVSRDELEKVKKAMDDLASALHEVSAEAREARENFLNKSEELDNARSEIEELNLNLKNTKESYEVMLDEANYERVCLKKTVEKLENETRGSSDEWYEKEKGFMESVRKSEEEIVKIKLERDGVVESLKEAQSKLDTEKTENEKLQSECQEAELKISELEKALVEAQEESANLKKRLVEKERAMEVIAQENEERKSQEKIALEKVGELENGHKNDNSKLEENGKGNSEEEGVMVVAKMWDLSNGKEENGLDGDDLDSNLDDDASEKGTENGKKIDPQKKKPFMKKFGGFLKKKSNN</sequence>
<reference evidence="4" key="1">
    <citation type="journal article" date="2022" name="Cell">
        <title>Repeat-based holocentromeres influence genome architecture and karyotype evolution.</title>
        <authorList>
            <person name="Hofstatter P.G."/>
            <person name="Thangavel G."/>
            <person name="Lux T."/>
            <person name="Neumann P."/>
            <person name="Vondrak T."/>
            <person name="Novak P."/>
            <person name="Zhang M."/>
            <person name="Costa L."/>
            <person name="Castellani M."/>
            <person name="Scott A."/>
            <person name="Toegelov H."/>
            <person name="Fuchs J."/>
            <person name="Mata-Sucre Y."/>
            <person name="Dias Y."/>
            <person name="Vanzela A.L.L."/>
            <person name="Huettel B."/>
            <person name="Almeida C.C.S."/>
            <person name="Simkova H."/>
            <person name="Souza G."/>
            <person name="Pedrosa-Harand A."/>
            <person name="Macas J."/>
            <person name="Mayer K.F.X."/>
            <person name="Houben A."/>
            <person name="Marques A."/>
        </authorList>
    </citation>
    <scope>NUCLEOTIDE SEQUENCE</scope>
    <source>
        <strain evidence="4">RhyBre1mFocal</strain>
    </source>
</reference>
<dbReference type="OrthoDB" id="6350175at2759"/>
<protein>
    <submittedName>
        <fullName evidence="4">Uncharacterized protein</fullName>
    </submittedName>
</protein>
<feature type="compositionally biased region" description="Polar residues" evidence="3">
    <location>
        <begin position="73"/>
        <end position="83"/>
    </location>
</feature>
<keyword evidence="5" id="KW-1185">Reference proteome</keyword>
<accession>A0A9Q0CZ44</accession>
<evidence type="ECO:0000256" key="3">
    <source>
        <dbReference type="SAM" id="MobiDB-lite"/>
    </source>
</evidence>
<feature type="compositionally biased region" description="Acidic residues" evidence="3">
    <location>
        <begin position="703"/>
        <end position="717"/>
    </location>
</feature>
<gene>
    <name evidence="4" type="ORF">LUZ63_002651</name>
</gene>
<feature type="compositionally biased region" description="Polar residues" evidence="3">
    <location>
        <begin position="1"/>
        <end position="15"/>
    </location>
</feature>
<evidence type="ECO:0000256" key="2">
    <source>
        <dbReference type="SAM" id="Coils"/>
    </source>
</evidence>